<reference evidence="1" key="1">
    <citation type="journal article" date="2015" name="Nature">
        <title>Complex archaea that bridge the gap between prokaryotes and eukaryotes.</title>
        <authorList>
            <person name="Spang A."/>
            <person name="Saw J.H."/>
            <person name="Jorgensen S.L."/>
            <person name="Zaremba-Niedzwiedzka K."/>
            <person name="Martijn J."/>
            <person name="Lind A.E."/>
            <person name="van Eijk R."/>
            <person name="Schleper C."/>
            <person name="Guy L."/>
            <person name="Ettema T.J."/>
        </authorList>
    </citation>
    <scope>NUCLEOTIDE SEQUENCE</scope>
</reference>
<evidence type="ECO:0000313" key="1">
    <source>
        <dbReference type="EMBL" id="KKM62144.1"/>
    </source>
</evidence>
<organism evidence="1">
    <name type="scientific">marine sediment metagenome</name>
    <dbReference type="NCBI Taxonomy" id="412755"/>
    <lineage>
        <taxon>unclassified sequences</taxon>
        <taxon>metagenomes</taxon>
        <taxon>ecological metagenomes</taxon>
    </lineage>
</organism>
<gene>
    <name evidence="1" type="ORF">LCGC14_1524590</name>
</gene>
<comment type="caution">
    <text evidence="1">The sequence shown here is derived from an EMBL/GenBank/DDBJ whole genome shotgun (WGS) entry which is preliminary data.</text>
</comment>
<name>A0A0F9IXK3_9ZZZZ</name>
<sequence>MTKNQIRNKSAKKNLKIFTPMLLITVFALLITVGFGVKNCQDSIQLRDTVLTSHNLEDISDLPDSHYPLYVSFQYSMTSGIYTHETPPKIMGEQGKFSFDLQGLSPETTYYYRSKAITSHNLVILSNNERSFTTLSKSKKENESD</sequence>
<protein>
    <recommendedName>
        <fullName evidence="2">Purple acid phosphatase N-terminal domain-containing protein</fullName>
    </recommendedName>
</protein>
<dbReference type="AlphaFoldDB" id="A0A0F9IXK3"/>
<accession>A0A0F9IXK3</accession>
<dbReference type="EMBL" id="LAZR01011356">
    <property type="protein sequence ID" value="KKM62144.1"/>
    <property type="molecule type" value="Genomic_DNA"/>
</dbReference>
<evidence type="ECO:0008006" key="2">
    <source>
        <dbReference type="Google" id="ProtNLM"/>
    </source>
</evidence>
<proteinExistence type="predicted"/>